<name>A0ABQ5J0U5_9ASTR</name>
<comment type="caution">
    <text evidence="2">The sequence shown here is derived from an EMBL/GenBank/DDBJ whole genome shotgun (WGS) entry which is preliminary data.</text>
</comment>
<evidence type="ECO:0000313" key="3">
    <source>
        <dbReference type="Proteomes" id="UP001151760"/>
    </source>
</evidence>
<accession>A0ABQ5J0U5</accession>
<feature type="region of interest" description="Disordered" evidence="1">
    <location>
        <begin position="1"/>
        <end position="88"/>
    </location>
</feature>
<gene>
    <name evidence="2" type="ORF">Tco_1122464</name>
</gene>
<keyword evidence="3" id="KW-1185">Reference proteome</keyword>
<reference evidence="2" key="1">
    <citation type="journal article" date="2022" name="Int. J. Mol. Sci.">
        <title>Draft Genome of Tanacetum Coccineum: Genomic Comparison of Closely Related Tanacetum-Family Plants.</title>
        <authorList>
            <person name="Yamashiro T."/>
            <person name="Shiraishi A."/>
            <person name="Nakayama K."/>
            <person name="Satake H."/>
        </authorList>
    </citation>
    <scope>NUCLEOTIDE SEQUENCE</scope>
</reference>
<feature type="compositionally biased region" description="Acidic residues" evidence="1">
    <location>
        <begin position="340"/>
        <end position="352"/>
    </location>
</feature>
<proteinExistence type="predicted"/>
<feature type="compositionally biased region" description="Basic and acidic residues" evidence="1">
    <location>
        <begin position="35"/>
        <end position="44"/>
    </location>
</feature>
<organism evidence="2 3">
    <name type="scientific">Tanacetum coccineum</name>
    <dbReference type="NCBI Taxonomy" id="301880"/>
    <lineage>
        <taxon>Eukaryota</taxon>
        <taxon>Viridiplantae</taxon>
        <taxon>Streptophyta</taxon>
        <taxon>Embryophyta</taxon>
        <taxon>Tracheophyta</taxon>
        <taxon>Spermatophyta</taxon>
        <taxon>Magnoliopsida</taxon>
        <taxon>eudicotyledons</taxon>
        <taxon>Gunneridae</taxon>
        <taxon>Pentapetalae</taxon>
        <taxon>asterids</taxon>
        <taxon>campanulids</taxon>
        <taxon>Asterales</taxon>
        <taxon>Asteraceae</taxon>
        <taxon>Asteroideae</taxon>
        <taxon>Anthemideae</taxon>
        <taxon>Anthemidinae</taxon>
        <taxon>Tanacetum</taxon>
    </lineage>
</organism>
<sequence length="374" mass="41832">MNGNLRGVTSLGDSGDESNEQGDDEDVLESDDDREQANDERTDSDNQGINDDEEESDNEFVHTLEDYVPTDDETNDESKDVNEEEYDRIDKDLYSDVNVRLTDAKQDDEWKRDADMTDVAHVQVKQTQEQTTGVHEDSDLVMVSVQATTSTTAIPDSETLTVLHQRIAGLEKDVKEIKDVDNSTKVISIIKSEVPHAVKEYLGSSLDDALHKFTITSSDTTSLEEFDQKTTLFNTMTNSKSFNKSPKHIAPYHALMELILEDEDAIDKGVADELKKRKPDDADKDEGPSESSKGKSPATSSKSSKSGKSAKDQVVESIFVQDSDNSEYDDADYADMPMDQGEDLDNTDEQPNDEFVHKNDWYMKSISDTSPRPE</sequence>
<dbReference type="Proteomes" id="UP001151760">
    <property type="component" value="Unassembled WGS sequence"/>
</dbReference>
<evidence type="ECO:0000256" key="1">
    <source>
        <dbReference type="SAM" id="MobiDB-lite"/>
    </source>
</evidence>
<feature type="compositionally biased region" description="Basic and acidic residues" evidence="1">
    <location>
        <begin position="273"/>
        <end position="287"/>
    </location>
</feature>
<feature type="region of interest" description="Disordered" evidence="1">
    <location>
        <begin position="273"/>
        <end position="374"/>
    </location>
</feature>
<evidence type="ECO:0000313" key="2">
    <source>
        <dbReference type="EMBL" id="GJU06034.1"/>
    </source>
</evidence>
<dbReference type="EMBL" id="BQNB010021401">
    <property type="protein sequence ID" value="GJU06034.1"/>
    <property type="molecule type" value="Genomic_DNA"/>
</dbReference>
<feature type="compositionally biased region" description="Low complexity" evidence="1">
    <location>
        <begin position="289"/>
        <end position="307"/>
    </location>
</feature>
<protein>
    <submittedName>
        <fullName evidence="2">Uncharacterized protein</fullName>
    </submittedName>
</protein>
<feature type="compositionally biased region" description="Acidic residues" evidence="1">
    <location>
        <begin position="324"/>
        <end position="333"/>
    </location>
</feature>
<reference evidence="2" key="2">
    <citation type="submission" date="2022-01" db="EMBL/GenBank/DDBJ databases">
        <authorList>
            <person name="Yamashiro T."/>
            <person name="Shiraishi A."/>
            <person name="Satake H."/>
            <person name="Nakayama K."/>
        </authorList>
    </citation>
    <scope>NUCLEOTIDE SEQUENCE</scope>
</reference>
<feature type="compositionally biased region" description="Acidic residues" evidence="1">
    <location>
        <begin position="14"/>
        <end position="34"/>
    </location>
</feature>